<dbReference type="SUPFAM" id="SSF53474">
    <property type="entry name" value="alpha/beta-Hydrolases"/>
    <property type="match status" value="1"/>
</dbReference>
<evidence type="ECO:0000313" key="2">
    <source>
        <dbReference type="EMBL" id="NMM44191.1"/>
    </source>
</evidence>
<dbReference type="InterPro" id="IPR029058">
    <property type="entry name" value="AB_hydrolase_fold"/>
</dbReference>
<dbReference type="PRINTS" id="PR00111">
    <property type="entry name" value="ABHYDROLASE"/>
</dbReference>
<keyword evidence="3" id="KW-1185">Reference proteome</keyword>
<dbReference type="GO" id="GO:0016787">
    <property type="term" value="F:hydrolase activity"/>
    <property type="evidence" value="ECO:0007669"/>
    <property type="project" value="UniProtKB-KW"/>
</dbReference>
<reference evidence="2 3" key="1">
    <citation type="submission" date="2020-04" db="EMBL/GenBank/DDBJ databases">
        <title>Rhodospirillaceae bacterium KN72 isolated from deep sea.</title>
        <authorList>
            <person name="Zhang D.-C."/>
        </authorList>
    </citation>
    <scope>NUCLEOTIDE SEQUENCE [LARGE SCALE GENOMIC DNA]</scope>
    <source>
        <strain evidence="2 3">KN72</strain>
    </source>
</reference>
<accession>A0A7Y0E0G0</accession>
<dbReference type="AlphaFoldDB" id="A0A7Y0E0G0"/>
<name>A0A7Y0E0G0_9PROT</name>
<comment type="caution">
    <text evidence="2">The sequence shown here is derived from an EMBL/GenBank/DDBJ whole genome shotgun (WGS) entry which is preliminary data.</text>
</comment>
<feature type="domain" description="AB hydrolase-1" evidence="1">
    <location>
        <begin position="31"/>
        <end position="148"/>
    </location>
</feature>
<dbReference type="InterPro" id="IPR050228">
    <property type="entry name" value="Carboxylesterase_BioH"/>
</dbReference>
<dbReference type="PANTHER" id="PTHR43194">
    <property type="entry name" value="HYDROLASE ALPHA/BETA FOLD FAMILY"/>
    <property type="match status" value="1"/>
</dbReference>
<dbReference type="InterPro" id="IPR000073">
    <property type="entry name" value="AB_hydrolase_1"/>
</dbReference>
<evidence type="ECO:0000259" key="1">
    <source>
        <dbReference type="Pfam" id="PF00561"/>
    </source>
</evidence>
<dbReference type="RefSeq" id="WP_169624491.1">
    <property type="nucleotide sequence ID" value="NZ_JABBNT010000002.1"/>
</dbReference>
<evidence type="ECO:0000313" key="3">
    <source>
        <dbReference type="Proteomes" id="UP000539372"/>
    </source>
</evidence>
<organism evidence="2 3">
    <name type="scientific">Pacificispira spongiicola</name>
    <dbReference type="NCBI Taxonomy" id="2729598"/>
    <lineage>
        <taxon>Bacteria</taxon>
        <taxon>Pseudomonadati</taxon>
        <taxon>Pseudomonadota</taxon>
        <taxon>Alphaproteobacteria</taxon>
        <taxon>Rhodospirillales</taxon>
        <taxon>Rhodospirillaceae</taxon>
        <taxon>Pacificispira</taxon>
    </lineage>
</organism>
<dbReference type="Proteomes" id="UP000539372">
    <property type="component" value="Unassembled WGS sequence"/>
</dbReference>
<protein>
    <submittedName>
        <fullName evidence="2">Alpha/beta hydrolase</fullName>
    </submittedName>
</protein>
<gene>
    <name evidence="2" type="ORF">HH303_06865</name>
</gene>
<dbReference type="Gene3D" id="3.40.50.1820">
    <property type="entry name" value="alpha/beta hydrolase"/>
    <property type="match status" value="1"/>
</dbReference>
<keyword evidence="2" id="KW-0378">Hydrolase</keyword>
<dbReference type="PANTHER" id="PTHR43194:SF2">
    <property type="entry name" value="PEROXISOMAL MEMBRANE PROTEIN LPX1"/>
    <property type="match status" value="1"/>
</dbReference>
<sequence length="282" mass="30500">MTITEKRVTARDGISLFLRDYAPTANGAMLPVLCLSGVTRTSRDFDRLARHLTANGRRVLALDYRGRGGSDRAKDPMTYTPQTYLDDIRACLTALNLHRVHLIGTSLGGFLAMAVAIAMPTAVAGAILNDSGPDLPAHGLGRIVDHIADRTVHADWDSAIAATKAALPDLNLTEDDWRRAAEGNYRAAPDGRIHPDWDPAIAIPLRKAGGLDLWGLFGALRDRPVLALRGELSKLLSDACFARMAERHPGLRRATIPNRGHAPTLDEPESRTAIDAFLAALP</sequence>
<dbReference type="Pfam" id="PF00561">
    <property type="entry name" value="Abhydrolase_1"/>
    <property type="match status" value="1"/>
</dbReference>
<proteinExistence type="predicted"/>
<dbReference type="EMBL" id="JABBNT010000002">
    <property type="protein sequence ID" value="NMM44191.1"/>
    <property type="molecule type" value="Genomic_DNA"/>
</dbReference>